<evidence type="ECO:0000313" key="3">
    <source>
        <dbReference type="Proteomes" id="UP000739411"/>
    </source>
</evidence>
<organism evidence="2 3">
    <name type="scientific">Candidatus Dechloromonas phosphorivorans</name>
    <dbReference type="NCBI Taxonomy" id="2899244"/>
    <lineage>
        <taxon>Bacteria</taxon>
        <taxon>Pseudomonadati</taxon>
        <taxon>Pseudomonadota</taxon>
        <taxon>Betaproteobacteria</taxon>
        <taxon>Rhodocyclales</taxon>
        <taxon>Azonexaceae</taxon>
        <taxon>Dechloromonas</taxon>
    </lineage>
</organism>
<sequence>MMLALLGVLVVLIFAHSWQLTVTDQSRLLANRALVTQLGLTDLSLFSESRYTRHPSQADLHSALQDHPGAFDHFPTGSLISPPAHLNKPHERLAGKTTSPD</sequence>
<protein>
    <submittedName>
        <fullName evidence="2">Uncharacterized protein</fullName>
    </submittedName>
</protein>
<name>A0A935KEN6_9RHOO</name>
<proteinExistence type="predicted"/>
<dbReference type="AlphaFoldDB" id="A0A935KEN6"/>
<dbReference type="EMBL" id="JADJMS010000051">
    <property type="protein sequence ID" value="MBK7417326.1"/>
    <property type="molecule type" value="Genomic_DNA"/>
</dbReference>
<dbReference type="Proteomes" id="UP000739411">
    <property type="component" value="Unassembled WGS sequence"/>
</dbReference>
<accession>A0A935KEN6</accession>
<feature type="region of interest" description="Disordered" evidence="1">
    <location>
        <begin position="65"/>
        <end position="101"/>
    </location>
</feature>
<gene>
    <name evidence="2" type="ORF">IPJ38_21785</name>
</gene>
<evidence type="ECO:0000256" key="1">
    <source>
        <dbReference type="SAM" id="MobiDB-lite"/>
    </source>
</evidence>
<comment type="caution">
    <text evidence="2">The sequence shown here is derived from an EMBL/GenBank/DDBJ whole genome shotgun (WGS) entry which is preliminary data.</text>
</comment>
<reference evidence="2 3" key="1">
    <citation type="submission" date="2020-10" db="EMBL/GenBank/DDBJ databases">
        <title>Connecting structure to function with the recovery of over 1000 high-quality activated sludge metagenome-assembled genomes encoding full-length rRNA genes using long-read sequencing.</title>
        <authorList>
            <person name="Singleton C.M."/>
            <person name="Petriglieri F."/>
            <person name="Kristensen J.M."/>
            <person name="Kirkegaard R.H."/>
            <person name="Michaelsen T.Y."/>
            <person name="Andersen M.H."/>
            <person name="Karst S.M."/>
            <person name="Dueholm M.S."/>
            <person name="Nielsen P.H."/>
            <person name="Albertsen M."/>
        </authorList>
    </citation>
    <scope>NUCLEOTIDE SEQUENCE [LARGE SCALE GENOMIC DNA]</scope>
    <source>
        <strain evidence="2">EsbW_18-Q3-R4-48_BATAC.463</strain>
    </source>
</reference>
<evidence type="ECO:0000313" key="2">
    <source>
        <dbReference type="EMBL" id="MBK7417326.1"/>
    </source>
</evidence>